<gene>
    <name evidence="2" type="ordered locus">Hhal_2040</name>
</gene>
<evidence type="ECO:0000256" key="1">
    <source>
        <dbReference type="SAM" id="SignalP"/>
    </source>
</evidence>
<evidence type="ECO:0000313" key="2">
    <source>
        <dbReference type="EMBL" id="ABM62804.1"/>
    </source>
</evidence>
<reference evidence="3" key="1">
    <citation type="submission" date="2006-12" db="EMBL/GenBank/DDBJ databases">
        <title>Complete sequence of Halorhodospira halophila SL1.</title>
        <authorList>
            <consortium name="US DOE Joint Genome Institute"/>
            <person name="Copeland A."/>
            <person name="Lucas S."/>
            <person name="Lapidus A."/>
            <person name="Barry K."/>
            <person name="Detter J.C."/>
            <person name="Glavina del Rio T."/>
            <person name="Hammon N."/>
            <person name="Israni S."/>
            <person name="Dalin E."/>
            <person name="Tice H."/>
            <person name="Pitluck S."/>
            <person name="Saunders E."/>
            <person name="Brettin T."/>
            <person name="Bruce D."/>
            <person name="Han C."/>
            <person name="Tapia R."/>
            <person name="Schmutz J."/>
            <person name="Larimer F."/>
            <person name="Land M."/>
            <person name="Hauser L."/>
            <person name="Kyrpides N."/>
            <person name="Mikhailova N."/>
            <person name="Hoff W."/>
            <person name="Richardson P."/>
        </authorList>
    </citation>
    <scope>NUCLEOTIDE SEQUENCE [LARGE SCALE GENOMIC DNA]</scope>
    <source>
        <strain evidence="3">DSM 244 / SL1</strain>
    </source>
</reference>
<sequence>MHTGVKQTLAGVALISATAFAASASAETFFFKYGHTPVYTAFDSDAEDSDISANGFDFGVHLNDEFRMGVYYERLDGEGDANADIRGLTAEYDLVGGVGFATSVGMMFGQAAADATATDVYGRFALDTGDTSEMFAKVAYRGTNAGGWDDFGEDGAAADDLPDDLDGLYLNVGFGFGF</sequence>
<dbReference type="EMBL" id="CP000544">
    <property type="protein sequence ID" value="ABM62804.1"/>
    <property type="molecule type" value="Genomic_DNA"/>
</dbReference>
<evidence type="ECO:0008006" key="4">
    <source>
        <dbReference type="Google" id="ProtNLM"/>
    </source>
</evidence>
<dbReference type="Proteomes" id="UP000000647">
    <property type="component" value="Chromosome"/>
</dbReference>
<keyword evidence="1" id="KW-0732">Signal</keyword>
<dbReference type="KEGG" id="hha:Hhal_2040"/>
<proteinExistence type="predicted"/>
<feature type="signal peptide" evidence="1">
    <location>
        <begin position="1"/>
        <end position="21"/>
    </location>
</feature>
<keyword evidence="3" id="KW-1185">Reference proteome</keyword>
<evidence type="ECO:0000313" key="3">
    <source>
        <dbReference type="Proteomes" id="UP000000647"/>
    </source>
</evidence>
<dbReference type="AlphaFoldDB" id="A1WYP2"/>
<dbReference type="STRING" id="349124.Hhal_2040"/>
<name>A1WYP2_HALHL</name>
<dbReference type="RefSeq" id="WP_011814826.1">
    <property type="nucleotide sequence ID" value="NC_008789.1"/>
</dbReference>
<feature type="chain" id="PRO_5002640477" description="Outer membrane protein beta-barrel domain-containing protein" evidence="1">
    <location>
        <begin position="22"/>
        <end position="178"/>
    </location>
</feature>
<reference evidence="2 3" key="2">
    <citation type="journal article" date="2013" name="Stand. Genomic Sci.">
        <title>Complete genome sequence of Halorhodospira halophila SL1.</title>
        <authorList>
            <person name="Challacombe J.F."/>
            <person name="Majid S."/>
            <person name="Deole R."/>
            <person name="Brettin T.S."/>
            <person name="Bruce D."/>
            <person name="Delano S.F."/>
            <person name="Detter J.C."/>
            <person name="Gleasner C.D."/>
            <person name="Han C.S."/>
            <person name="Misra M."/>
            <person name="Reitenga K.G."/>
            <person name="Mikhailova N."/>
            <person name="Woyke T."/>
            <person name="Pitluck S."/>
            <person name="Nolan M."/>
            <person name="Land M.L."/>
            <person name="Saunders E."/>
            <person name="Tapia R."/>
            <person name="Lapidus A."/>
            <person name="Ivanova N."/>
            <person name="Hoff W.D."/>
        </authorList>
    </citation>
    <scope>NUCLEOTIDE SEQUENCE [LARGE SCALE GENOMIC DNA]</scope>
    <source>
        <strain evidence="3">DSM 244 / SL1</strain>
    </source>
</reference>
<protein>
    <recommendedName>
        <fullName evidence="4">Outer membrane protein beta-barrel domain-containing protein</fullName>
    </recommendedName>
</protein>
<organism evidence="2 3">
    <name type="scientific">Halorhodospira halophila (strain DSM 244 / SL1)</name>
    <name type="common">Ectothiorhodospira halophila (strain DSM 244 / SL1)</name>
    <dbReference type="NCBI Taxonomy" id="349124"/>
    <lineage>
        <taxon>Bacteria</taxon>
        <taxon>Pseudomonadati</taxon>
        <taxon>Pseudomonadota</taxon>
        <taxon>Gammaproteobacteria</taxon>
        <taxon>Chromatiales</taxon>
        <taxon>Ectothiorhodospiraceae</taxon>
        <taxon>Halorhodospira</taxon>
    </lineage>
</organism>
<dbReference type="OrthoDB" id="9859074at2"/>
<accession>A1WYP2</accession>
<dbReference type="HOGENOM" id="CLU_1508589_0_0_6"/>